<dbReference type="GO" id="GO:0008802">
    <property type="term" value="F:betaine-aldehyde dehydrogenase (NAD+) activity"/>
    <property type="evidence" value="ECO:0007669"/>
    <property type="project" value="UniProtKB-UniRule"/>
</dbReference>
<evidence type="ECO:0000256" key="9">
    <source>
        <dbReference type="ARBA" id="ARBA00065931"/>
    </source>
</evidence>
<dbReference type="UniPathway" id="UPA00529">
    <property type="reaction ID" value="UER00386"/>
</dbReference>
<reference evidence="14 15" key="1">
    <citation type="submission" date="2019-06" db="EMBL/GenBank/DDBJ databases">
        <title>A novel bacterium of genus Amaricoccus, isolated from marine sediment.</title>
        <authorList>
            <person name="Huang H."/>
            <person name="Mo K."/>
            <person name="Hu Y."/>
        </authorList>
    </citation>
    <scope>NUCLEOTIDE SEQUENCE [LARGE SCALE GENOMIC DNA]</scope>
    <source>
        <strain evidence="14 15">HB172011</strain>
    </source>
</reference>
<keyword evidence="4 10" id="KW-0560">Oxidoreductase</keyword>
<feature type="binding site" description="covalent" evidence="10">
    <location>
        <position position="286"/>
    </location>
    <ligand>
        <name>NAD(+)</name>
        <dbReference type="ChEBI" id="CHEBI:57540"/>
    </ligand>
</feature>
<feature type="binding site" evidence="10">
    <location>
        <position position="387"/>
    </location>
    <ligand>
        <name>NAD(+)</name>
        <dbReference type="ChEBI" id="CHEBI:57540"/>
    </ligand>
</feature>
<name>A0A501WNL8_9RHOB</name>
<dbReference type="PROSITE" id="PS00070">
    <property type="entry name" value="ALDEHYDE_DEHYDR_CYS"/>
    <property type="match status" value="1"/>
</dbReference>
<dbReference type="Gene3D" id="3.40.605.10">
    <property type="entry name" value="Aldehyde Dehydrogenase, Chain A, domain 1"/>
    <property type="match status" value="1"/>
</dbReference>
<dbReference type="InterPro" id="IPR015590">
    <property type="entry name" value="Aldehyde_DH_dom"/>
</dbReference>
<evidence type="ECO:0000313" key="15">
    <source>
        <dbReference type="Proteomes" id="UP000319255"/>
    </source>
</evidence>
<dbReference type="RefSeq" id="WP_140454319.1">
    <property type="nucleotide sequence ID" value="NZ_VFRP01000010.1"/>
</dbReference>
<keyword evidence="15" id="KW-1185">Reference proteome</keyword>
<feature type="active site" description="Proton acceptor" evidence="10">
    <location>
        <position position="252"/>
    </location>
</feature>
<sequence>MSQHDVQPRGSHWIGGALLAGEGGAALPVLYPATGEVIATLAEATPAVIDAAVASAREGFTVWSRTPPAERGRVLRRAADIIRARGAELARLETLDTGKPIQETEVADWPSGADALEYFGALAATMTGEMIDLGGDFVYTRREPLGICAGIGAWNYPSQIACWKAAPALACGNAMIFKPSEVTPLGALKLGEILREAGLPDGVFNVVQGTGPVGAALVSHPMISKVSVTGSVGTGKRVYAGAAASLKHVTLELGGKSPLIVFDDADIDSAIGGAMLGNFYSSGQICSNGTRVFVQDGVRARFLTRLAERAEAIRMGDPLDPATQMGPLVSAAQGERVMDYIAKGQAEGAWLLTGGARAAMQGFDGGFFVQPTVFAEVTDDMTIAREEIFGPVMSVLGFAEEEEVIARANATDFGLAAGVFTADLARAHRVVGQLRAGATWINTYNLTPVEAPFGGVKGSGIGRENGHAALEHYSQVKSVYVGTGPVEAPY</sequence>
<evidence type="ECO:0000256" key="10">
    <source>
        <dbReference type="HAMAP-Rule" id="MF_00804"/>
    </source>
</evidence>
<keyword evidence="3 10" id="KW-0630">Potassium</keyword>
<comment type="caution">
    <text evidence="10">Lacks conserved residue(s) required for the propagation of feature annotation.</text>
</comment>
<feature type="binding site" evidence="10">
    <location>
        <position position="246"/>
    </location>
    <ligand>
        <name>K(+)</name>
        <dbReference type="ChEBI" id="CHEBI:29103"/>
        <label>2</label>
    </ligand>
</feature>
<dbReference type="NCBIfam" id="TIGR01804">
    <property type="entry name" value="BADH"/>
    <property type="match status" value="1"/>
</dbReference>
<feature type="modified residue" description="Cysteine sulfenic acid (-SOH)" evidence="10">
    <location>
        <position position="286"/>
    </location>
</feature>
<comment type="cofactor">
    <cofactor evidence="10">
        <name>K(+)</name>
        <dbReference type="ChEBI" id="CHEBI:29103"/>
    </cofactor>
    <text evidence="10">Binds 2 potassium ions per subunit.</text>
</comment>
<feature type="binding site" evidence="10">
    <location>
        <begin position="178"/>
        <end position="181"/>
    </location>
    <ligand>
        <name>NAD(+)</name>
        <dbReference type="ChEBI" id="CHEBI:57540"/>
    </ligand>
</feature>
<keyword evidence="2 10" id="KW-0479">Metal-binding</keyword>
<proteinExistence type="inferred from homology"/>
<feature type="binding site" evidence="10">
    <location>
        <position position="96"/>
    </location>
    <ligand>
        <name>K(+)</name>
        <dbReference type="ChEBI" id="CHEBI:29103"/>
        <label>1</label>
    </ligand>
</feature>
<feature type="active site" evidence="11">
    <location>
        <position position="252"/>
    </location>
</feature>
<feature type="active site" description="Charge relay system" evidence="10">
    <location>
        <position position="464"/>
    </location>
</feature>
<comment type="catalytic activity">
    <reaction evidence="7">
        <text>betaine aldehyde + NADP(+) + H2O = glycine betaine + NADPH + 2 H(+)</text>
        <dbReference type="Rhea" id="RHEA:30067"/>
        <dbReference type="ChEBI" id="CHEBI:15377"/>
        <dbReference type="ChEBI" id="CHEBI:15378"/>
        <dbReference type="ChEBI" id="CHEBI:15710"/>
        <dbReference type="ChEBI" id="CHEBI:17750"/>
        <dbReference type="ChEBI" id="CHEBI:57783"/>
        <dbReference type="ChEBI" id="CHEBI:58349"/>
    </reaction>
    <physiologicalReaction direction="left-to-right" evidence="7">
        <dbReference type="Rhea" id="RHEA:30068"/>
    </physiologicalReaction>
</comment>
<dbReference type="HAMAP" id="MF_00804">
    <property type="entry name" value="BADH"/>
    <property type="match status" value="1"/>
</dbReference>
<dbReference type="FunFam" id="3.40.605.10:FF:000026">
    <property type="entry name" value="Aldehyde dehydrogenase, putative"/>
    <property type="match status" value="1"/>
</dbReference>
<dbReference type="OrthoDB" id="9812625at2"/>
<evidence type="ECO:0000256" key="7">
    <source>
        <dbReference type="ARBA" id="ARBA00051919"/>
    </source>
</evidence>
<feature type="active site" description="Nucleophile" evidence="10">
    <location>
        <position position="286"/>
    </location>
</feature>
<evidence type="ECO:0000256" key="4">
    <source>
        <dbReference type="ARBA" id="ARBA00023002"/>
    </source>
</evidence>
<dbReference type="AlphaFoldDB" id="A0A501WNL8"/>
<dbReference type="GO" id="GO:0019285">
    <property type="term" value="P:glycine betaine biosynthetic process from choline"/>
    <property type="evidence" value="ECO:0007669"/>
    <property type="project" value="UniProtKB-UniRule"/>
</dbReference>
<evidence type="ECO:0000259" key="13">
    <source>
        <dbReference type="Pfam" id="PF00171"/>
    </source>
</evidence>
<organism evidence="14 15">
    <name type="scientific">Amaricoccus solimangrovi</name>
    <dbReference type="NCBI Taxonomy" id="2589815"/>
    <lineage>
        <taxon>Bacteria</taxon>
        <taxon>Pseudomonadati</taxon>
        <taxon>Pseudomonadota</taxon>
        <taxon>Alphaproteobacteria</taxon>
        <taxon>Rhodobacterales</taxon>
        <taxon>Paracoccaceae</taxon>
        <taxon>Amaricoccus</taxon>
    </lineage>
</organism>
<dbReference type="CDD" id="cd07090">
    <property type="entry name" value="ALDH_F9_TMBADH"/>
    <property type="match status" value="1"/>
</dbReference>
<evidence type="ECO:0000256" key="1">
    <source>
        <dbReference type="ARBA" id="ARBA00009986"/>
    </source>
</evidence>
<comment type="catalytic activity">
    <reaction evidence="8">
        <text>betaine aldehyde + NAD(+) + H2O = glycine betaine + NADH + 2 H(+)</text>
        <dbReference type="Rhea" id="RHEA:15305"/>
        <dbReference type="ChEBI" id="CHEBI:15377"/>
        <dbReference type="ChEBI" id="CHEBI:15378"/>
        <dbReference type="ChEBI" id="CHEBI:15710"/>
        <dbReference type="ChEBI" id="CHEBI:17750"/>
        <dbReference type="ChEBI" id="CHEBI:57540"/>
        <dbReference type="ChEBI" id="CHEBI:57945"/>
        <dbReference type="EC" id="1.2.1.8"/>
    </reaction>
    <physiologicalReaction direction="left-to-right" evidence="8">
        <dbReference type="Rhea" id="RHEA:15306"/>
    </physiologicalReaction>
</comment>
<evidence type="ECO:0000256" key="6">
    <source>
        <dbReference type="ARBA" id="ARBA00023097"/>
    </source>
</evidence>
<dbReference type="Pfam" id="PF00171">
    <property type="entry name" value="Aldedh"/>
    <property type="match status" value="1"/>
</dbReference>
<dbReference type="InterPro" id="IPR016163">
    <property type="entry name" value="Ald_DH_C"/>
</dbReference>
<evidence type="ECO:0000256" key="11">
    <source>
        <dbReference type="PROSITE-ProRule" id="PRU10007"/>
    </source>
</evidence>
<dbReference type="FunFam" id="3.40.309.10:FF:000014">
    <property type="entry name" value="NAD/NADP-dependent betaine aldehyde dehydrogenase"/>
    <property type="match status" value="1"/>
</dbReference>
<comment type="similarity">
    <text evidence="1 10 12">Belongs to the aldehyde dehydrogenase family.</text>
</comment>
<dbReference type="FunFam" id="3.40.605.10:FF:000007">
    <property type="entry name" value="NAD/NADP-dependent betaine aldehyde dehydrogenase"/>
    <property type="match status" value="1"/>
</dbReference>
<feature type="active site" description="Charge relay system" evidence="10">
    <location>
        <position position="164"/>
    </location>
</feature>
<evidence type="ECO:0000313" key="14">
    <source>
        <dbReference type="EMBL" id="TPE50442.1"/>
    </source>
</evidence>
<dbReference type="InterPro" id="IPR016161">
    <property type="entry name" value="Ald_DH/histidinol_DH"/>
</dbReference>
<keyword evidence="5 10" id="KW-0520">NAD</keyword>
<feature type="binding site" evidence="10">
    <location>
        <position position="457"/>
    </location>
    <ligand>
        <name>K(+)</name>
        <dbReference type="ChEBI" id="CHEBI:29103"/>
        <label>2</label>
    </ligand>
</feature>
<comment type="function">
    <text evidence="10">Involved in the biosynthesis of the osmoprotectant glycine betaine. Catalyzes the irreversible oxidation of betaine aldehyde to the corresponding acid.</text>
</comment>
<feature type="binding site" evidence="10">
    <location>
        <position position="254"/>
    </location>
    <ligand>
        <name>NAD(+)</name>
        <dbReference type="ChEBI" id="CHEBI:57540"/>
    </ligand>
</feature>
<evidence type="ECO:0000256" key="2">
    <source>
        <dbReference type="ARBA" id="ARBA00022723"/>
    </source>
</evidence>
<comment type="pathway">
    <text evidence="10">Amine and polyamine biosynthesis; betaine biosynthesis via choline pathway; betaine from betaine aldehyde: step 1/1.</text>
</comment>
<gene>
    <name evidence="10 14" type="primary">betB</name>
    <name evidence="14" type="ORF">FJM51_11635</name>
</gene>
<evidence type="ECO:0000256" key="12">
    <source>
        <dbReference type="RuleBase" id="RU003345"/>
    </source>
</evidence>
<protein>
    <recommendedName>
        <fullName evidence="10">Betaine aldehyde dehydrogenase</fullName>
        <shortName evidence="10">BADH</shortName>
        <ecNumber evidence="10">1.2.1.8</ecNumber>
    </recommendedName>
</protein>
<dbReference type="InterPro" id="IPR016160">
    <property type="entry name" value="Ald_DH_CS_CYS"/>
</dbReference>
<keyword evidence="6 10" id="KW-0558">Oxidation</keyword>
<dbReference type="Gene3D" id="3.40.309.10">
    <property type="entry name" value="Aldehyde Dehydrogenase, Chain A, domain 2"/>
    <property type="match status" value="1"/>
</dbReference>
<comment type="subunit">
    <text evidence="9 10">Dimer of dimers.</text>
</comment>
<evidence type="ECO:0000256" key="8">
    <source>
        <dbReference type="ARBA" id="ARBA00052192"/>
    </source>
</evidence>
<feature type="binding site" evidence="10">
    <location>
        <begin position="152"/>
        <end position="154"/>
    </location>
    <ligand>
        <name>NAD(+)</name>
        <dbReference type="ChEBI" id="CHEBI:57540"/>
    </ligand>
</feature>
<feature type="domain" description="Aldehyde dehydrogenase" evidence="13">
    <location>
        <begin position="25"/>
        <end position="479"/>
    </location>
</feature>
<comment type="caution">
    <text evidence="14">The sequence shown here is derived from an EMBL/GenBank/DDBJ whole genome shotgun (WGS) entry which is preliminary data.</text>
</comment>
<keyword evidence="10" id="KW-0521">NADP</keyword>
<dbReference type="Proteomes" id="UP000319255">
    <property type="component" value="Unassembled WGS sequence"/>
</dbReference>
<dbReference type="InterPro" id="IPR029510">
    <property type="entry name" value="Ald_DH_CS_GLU"/>
</dbReference>
<evidence type="ECO:0000256" key="5">
    <source>
        <dbReference type="ARBA" id="ARBA00023027"/>
    </source>
</evidence>
<dbReference type="EMBL" id="VFRP01000010">
    <property type="protein sequence ID" value="TPE50442.1"/>
    <property type="molecule type" value="Genomic_DNA"/>
</dbReference>
<evidence type="ECO:0000256" key="3">
    <source>
        <dbReference type="ARBA" id="ARBA00022958"/>
    </source>
</evidence>
<dbReference type="PROSITE" id="PS00687">
    <property type="entry name" value="ALDEHYDE_DEHYDR_GLU"/>
    <property type="match status" value="1"/>
</dbReference>
<dbReference type="NCBIfam" id="NF009725">
    <property type="entry name" value="PRK13252.1"/>
    <property type="match status" value="1"/>
</dbReference>
<feature type="binding site" evidence="10">
    <location>
        <position position="460"/>
    </location>
    <ligand>
        <name>K(+)</name>
        <dbReference type="ChEBI" id="CHEBI:29103"/>
        <label>2</label>
    </ligand>
</feature>
<accession>A0A501WNL8</accession>
<dbReference type="InterPro" id="IPR011264">
    <property type="entry name" value="BADH"/>
</dbReference>
<dbReference type="SUPFAM" id="SSF53720">
    <property type="entry name" value="ALDH-like"/>
    <property type="match status" value="1"/>
</dbReference>
<dbReference type="PANTHER" id="PTHR11699">
    <property type="entry name" value="ALDEHYDE DEHYDROGENASE-RELATED"/>
    <property type="match status" value="1"/>
</dbReference>
<dbReference type="GO" id="GO:0046872">
    <property type="term" value="F:metal ion binding"/>
    <property type="evidence" value="ECO:0007669"/>
    <property type="project" value="UniProtKB-KW"/>
</dbReference>
<dbReference type="EC" id="1.2.1.8" evidence="10"/>
<dbReference type="InterPro" id="IPR016162">
    <property type="entry name" value="Ald_DH_N"/>
</dbReference>